<evidence type="ECO:0000259" key="1">
    <source>
        <dbReference type="Pfam" id="PF13966"/>
    </source>
</evidence>
<dbReference type="Proteomes" id="UP001497516">
    <property type="component" value="Chromosome 10"/>
</dbReference>
<accession>A0AAV2CTE2</accession>
<name>A0AAV2CTE2_9ROSI</name>
<evidence type="ECO:0000313" key="3">
    <source>
        <dbReference type="Proteomes" id="UP001497516"/>
    </source>
</evidence>
<gene>
    <name evidence="2" type="ORF">LTRI10_LOCUS6695</name>
</gene>
<evidence type="ECO:0000313" key="2">
    <source>
        <dbReference type="EMBL" id="CAL1359192.1"/>
    </source>
</evidence>
<dbReference type="EMBL" id="OZ034814">
    <property type="protein sequence ID" value="CAL1359192.1"/>
    <property type="molecule type" value="Genomic_DNA"/>
</dbReference>
<dbReference type="InterPro" id="IPR026960">
    <property type="entry name" value="RVT-Znf"/>
</dbReference>
<dbReference type="Pfam" id="PF13966">
    <property type="entry name" value="zf-RVT"/>
    <property type="match status" value="1"/>
</dbReference>
<organism evidence="2 3">
    <name type="scientific">Linum trigynum</name>
    <dbReference type="NCBI Taxonomy" id="586398"/>
    <lineage>
        <taxon>Eukaryota</taxon>
        <taxon>Viridiplantae</taxon>
        <taxon>Streptophyta</taxon>
        <taxon>Embryophyta</taxon>
        <taxon>Tracheophyta</taxon>
        <taxon>Spermatophyta</taxon>
        <taxon>Magnoliopsida</taxon>
        <taxon>eudicotyledons</taxon>
        <taxon>Gunneridae</taxon>
        <taxon>Pentapetalae</taxon>
        <taxon>rosids</taxon>
        <taxon>fabids</taxon>
        <taxon>Malpighiales</taxon>
        <taxon>Linaceae</taxon>
        <taxon>Linum</taxon>
    </lineage>
</organism>
<protein>
    <recommendedName>
        <fullName evidence="1">Reverse transcriptase zinc-binding domain-containing protein</fullName>
    </recommendedName>
</protein>
<sequence>MYRFLSDERLSGVADFPSKSVWRKFIPSKVNAFMWEVVHKRILTLDKLQRRGVLLANRCSLCTKDEENVDHLFIKCEFVKEIWGEAGKIFPYLIPPQGDILSTIRSWSCESPDNISDWIGFCALHAICW</sequence>
<feature type="domain" description="Reverse transcriptase zinc-binding" evidence="1">
    <location>
        <begin position="15"/>
        <end position="83"/>
    </location>
</feature>
<proteinExistence type="predicted"/>
<keyword evidence="3" id="KW-1185">Reference proteome</keyword>
<reference evidence="2 3" key="1">
    <citation type="submission" date="2024-04" db="EMBL/GenBank/DDBJ databases">
        <authorList>
            <person name="Fracassetti M."/>
        </authorList>
    </citation>
    <scope>NUCLEOTIDE SEQUENCE [LARGE SCALE GENOMIC DNA]</scope>
</reference>
<dbReference type="AlphaFoldDB" id="A0AAV2CTE2"/>